<evidence type="ECO:0000256" key="9">
    <source>
        <dbReference type="SAM" id="Coils"/>
    </source>
</evidence>
<dbReference type="InterPro" id="IPR011527">
    <property type="entry name" value="ABC1_TM_dom"/>
</dbReference>
<keyword evidence="3" id="KW-0813">Transport</keyword>
<comment type="similarity">
    <text evidence="2">Belongs to the ABC transporter superfamily. ABCC family. Conjugate transporter (TC 3.A.1.208) subfamily.</text>
</comment>
<dbReference type="SUPFAM" id="SSF52540">
    <property type="entry name" value="P-loop containing nucleoside triphosphate hydrolases"/>
    <property type="match status" value="1"/>
</dbReference>
<keyword evidence="6" id="KW-0067">ATP-binding</keyword>
<accession>A0A1D2MMI1</accession>
<dbReference type="GO" id="GO:0140359">
    <property type="term" value="F:ABC-type transporter activity"/>
    <property type="evidence" value="ECO:0007669"/>
    <property type="project" value="InterPro"/>
</dbReference>
<keyword evidence="8 11" id="KW-0472">Membrane</keyword>
<evidence type="ECO:0000256" key="6">
    <source>
        <dbReference type="ARBA" id="ARBA00022840"/>
    </source>
</evidence>
<reference evidence="13 14" key="1">
    <citation type="journal article" date="2016" name="Genome Biol. Evol.">
        <title>Gene Family Evolution Reflects Adaptation to Soil Environmental Stressors in the Genome of the Collembolan Orchesella cincta.</title>
        <authorList>
            <person name="Faddeeva-Vakhrusheva A."/>
            <person name="Derks M.F."/>
            <person name="Anvar S.Y."/>
            <person name="Agamennone V."/>
            <person name="Suring W."/>
            <person name="Smit S."/>
            <person name="van Straalen N.M."/>
            <person name="Roelofs D."/>
        </authorList>
    </citation>
    <scope>NUCLEOTIDE SEQUENCE [LARGE SCALE GENOMIC DNA]</scope>
    <source>
        <tissue evidence="13">Mixed pool</tissue>
    </source>
</reference>
<protein>
    <recommendedName>
        <fullName evidence="12">ABC transmembrane type-1 domain-containing protein</fullName>
    </recommendedName>
</protein>
<evidence type="ECO:0000256" key="11">
    <source>
        <dbReference type="SAM" id="Phobius"/>
    </source>
</evidence>
<dbReference type="PANTHER" id="PTHR24223">
    <property type="entry name" value="ATP-BINDING CASSETTE SUB-FAMILY C"/>
    <property type="match status" value="1"/>
</dbReference>
<feature type="transmembrane region" description="Helical" evidence="11">
    <location>
        <begin position="412"/>
        <end position="439"/>
    </location>
</feature>
<feature type="transmembrane region" description="Helical" evidence="11">
    <location>
        <begin position="317"/>
        <end position="338"/>
    </location>
</feature>
<dbReference type="AlphaFoldDB" id="A0A1D2MMI1"/>
<evidence type="ECO:0000259" key="12">
    <source>
        <dbReference type="PROSITE" id="PS50929"/>
    </source>
</evidence>
<keyword evidence="14" id="KW-1185">Reference proteome</keyword>
<evidence type="ECO:0000313" key="14">
    <source>
        <dbReference type="Proteomes" id="UP000094527"/>
    </source>
</evidence>
<dbReference type="Gene3D" id="3.40.50.300">
    <property type="entry name" value="P-loop containing nucleotide triphosphate hydrolases"/>
    <property type="match status" value="1"/>
</dbReference>
<dbReference type="GO" id="GO:0016020">
    <property type="term" value="C:membrane"/>
    <property type="evidence" value="ECO:0007669"/>
    <property type="project" value="InterPro"/>
</dbReference>
<name>A0A1D2MMI1_ORCCI</name>
<dbReference type="SUPFAM" id="SSF90123">
    <property type="entry name" value="ABC transporter transmembrane region"/>
    <property type="match status" value="2"/>
</dbReference>
<dbReference type="OrthoDB" id="6500128at2759"/>
<evidence type="ECO:0000256" key="10">
    <source>
        <dbReference type="SAM" id="MobiDB-lite"/>
    </source>
</evidence>
<keyword evidence="4 11" id="KW-0812">Transmembrane</keyword>
<feature type="coiled-coil region" evidence="9">
    <location>
        <begin position="273"/>
        <end position="300"/>
    </location>
</feature>
<dbReference type="STRING" id="48709.A0A1D2MMI1"/>
<keyword evidence="5" id="KW-0547">Nucleotide-binding</keyword>
<dbReference type="Gene3D" id="3.30.40.10">
    <property type="entry name" value="Zinc/RING finger domain, C3HC4 (zinc finger)"/>
    <property type="match status" value="1"/>
</dbReference>
<evidence type="ECO:0000256" key="8">
    <source>
        <dbReference type="ARBA" id="ARBA00023136"/>
    </source>
</evidence>
<evidence type="ECO:0000256" key="4">
    <source>
        <dbReference type="ARBA" id="ARBA00022692"/>
    </source>
</evidence>
<dbReference type="PANTHER" id="PTHR24223:SF456">
    <property type="entry name" value="MULTIDRUG RESISTANCE-ASSOCIATED PROTEIN LETHAL(2)03659"/>
    <property type="match status" value="1"/>
</dbReference>
<feature type="transmembrane region" description="Helical" evidence="11">
    <location>
        <begin position="24"/>
        <end position="42"/>
    </location>
</feature>
<evidence type="ECO:0000256" key="3">
    <source>
        <dbReference type="ARBA" id="ARBA00022448"/>
    </source>
</evidence>
<keyword evidence="7 11" id="KW-1133">Transmembrane helix</keyword>
<dbReference type="GO" id="GO:0005524">
    <property type="term" value="F:ATP binding"/>
    <property type="evidence" value="ECO:0007669"/>
    <property type="project" value="UniProtKB-KW"/>
</dbReference>
<comment type="subcellular location">
    <subcellularLocation>
        <location evidence="1">Membrane</location>
        <topology evidence="1">Multi-pass membrane protein</topology>
    </subcellularLocation>
</comment>
<evidence type="ECO:0000256" key="5">
    <source>
        <dbReference type="ARBA" id="ARBA00022741"/>
    </source>
</evidence>
<proteinExistence type="inferred from homology"/>
<dbReference type="PROSITE" id="PS50929">
    <property type="entry name" value="ABC_TM1F"/>
    <property type="match status" value="1"/>
</dbReference>
<feature type="compositionally biased region" description="Basic and acidic residues" evidence="10">
    <location>
        <begin position="1108"/>
        <end position="1119"/>
    </location>
</feature>
<evidence type="ECO:0000256" key="1">
    <source>
        <dbReference type="ARBA" id="ARBA00004141"/>
    </source>
</evidence>
<feature type="region of interest" description="Disordered" evidence="10">
    <location>
        <begin position="1104"/>
        <end position="1127"/>
    </location>
</feature>
<keyword evidence="9" id="KW-0175">Coiled coil</keyword>
<feature type="domain" description="ABC transmembrane type-1" evidence="12">
    <location>
        <begin position="412"/>
        <end position="559"/>
    </location>
</feature>
<dbReference type="Pfam" id="PF00664">
    <property type="entry name" value="ABC_membrane"/>
    <property type="match status" value="1"/>
</dbReference>
<organism evidence="13 14">
    <name type="scientific">Orchesella cincta</name>
    <name type="common">Springtail</name>
    <name type="synonym">Podura cincta</name>
    <dbReference type="NCBI Taxonomy" id="48709"/>
    <lineage>
        <taxon>Eukaryota</taxon>
        <taxon>Metazoa</taxon>
        <taxon>Ecdysozoa</taxon>
        <taxon>Arthropoda</taxon>
        <taxon>Hexapoda</taxon>
        <taxon>Collembola</taxon>
        <taxon>Entomobryomorpha</taxon>
        <taxon>Entomobryoidea</taxon>
        <taxon>Orchesellidae</taxon>
        <taxon>Orchesellinae</taxon>
        <taxon>Orchesella</taxon>
    </lineage>
</organism>
<gene>
    <name evidence="13" type="ORF">Ocin01_12506</name>
</gene>
<dbReference type="EMBL" id="LJIJ01000848">
    <property type="protein sequence ID" value="ODM94173.1"/>
    <property type="molecule type" value="Genomic_DNA"/>
</dbReference>
<feature type="transmembrane region" description="Helical" evidence="11">
    <location>
        <begin position="112"/>
        <end position="131"/>
    </location>
</feature>
<dbReference type="InterPro" id="IPR027417">
    <property type="entry name" value="P-loop_NTPase"/>
</dbReference>
<feature type="transmembrane region" description="Helical" evidence="11">
    <location>
        <begin position="508"/>
        <end position="526"/>
    </location>
</feature>
<evidence type="ECO:0000256" key="2">
    <source>
        <dbReference type="ARBA" id="ARBA00009726"/>
    </source>
</evidence>
<dbReference type="InterPro" id="IPR036640">
    <property type="entry name" value="ABC1_TM_sf"/>
</dbReference>
<dbReference type="Gene3D" id="1.20.1560.10">
    <property type="entry name" value="ABC transporter type 1, transmembrane domain"/>
    <property type="match status" value="2"/>
</dbReference>
<evidence type="ECO:0000313" key="13">
    <source>
        <dbReference type="EMBL" id="ODM94173.1"/>
    </source>
</evidence>
<dbReference type="InterPro" id="IPR013083">
    <property type="entry name" value="Znf_RING/FYVE/PHD"/>
</dbReference>
<comment type="caution">
    <text evidence="13">The sequence shown here is derived from an EMBL/GenBank/DDBJ whole genome shotgun (WGS) entry which is preliminary data.</text>
</comment>
<evidence type="ECO:0000256" key="7">
    <source>
        <dbReference type="ARBA" id="ARBA00022989"/>
    </source>
</evidence>
<dbReference type="InterPro" id="IPR050173">
    <property type="entry name" value="ABC_transporter_C-like"/>
</dbReference>
<sequence length="1241" mass="140605">MPKAWDDQVQSCNKRNEKPKFYKSLWKVFGGSYVLFSLGTLFDECIIRVAQPVFLRLLIRSFSDHSVTSSQQLVYAAGTLRLSKAAQEQTPIGQLINLLSNDVNRFDYNVLFLPYLFIGPLQTIIFSYFLWEELGISCLAGTGFTILENYPVVSASDLHQEQIKFLFLEEQKVSNNVEIRHGQGEFQKLADSRIVPSIHMENVTARWTNNTRNNDLSQVTAGLIGYKLIMVVGPIGSGKGQLLAQGTFQELMDRGIDFVNIITSESEESVSFRRASLTKLEEIEKEVKQDEETRASHVEKMAAGSVSWRTYWKYFRLGNSYTAMISVFCGFIFSQLLYSATDWWLAFWTNSEEVYSTSVRPSDHLAHNNTLLQAALNHSVHHPFAAASTQEDTGGSSTSARNIFAKLLDNELYLIFIVVLSNYYVIVPAILLILSLWLIRGFYIKTARDVKRLEAITKSPLFTHLTASVQGLTTIRASKRQNILIEQFDAMQDVHSAAWFLFISSNRWFGIWLEMISVLFLASVTFTQLSGSVGLAISSVLTLTGTFQWGMRQSAETENLMTSVERTIEYTKIKPEAKLESDPEHKPPPSWPSKGNIKFCNVSLSYDNNTSTIRKKFADCTILMIAHRLHSVVECDNVLVLENGQLKEYDHPHILYKNPFSLLSVMSRHTGKASYEQLKATAYKAYIKKFGPPLEIEIPKESTATPVDIEAILPVTNAINIIENASTNTSDISDTDFNKVFDKINMESLRDENTERNQSGDGEEGVGVVEMTSVQASTSDVVELAENLILEQSRLKTSPNAEDIIYDLSCVVCLEASGPPRRGCRWGHTICESCYQAWNLQVCPAEFNVGEEPEEDGEEEEDGKTTRFCNSPFYELNEAVRNAEHFRYFMKNSTFECGARALGCDAMLSGEEIEKHESEHCKFRFIRYCQFSSSQGCSQIFSCFRDNVWHLVQDHNIPVIFSTQGSFCLRYAQFLETSVKAHIGIVPLIRGAIVVPELGNKVCLLMMKVLEKVTRIWIGHCGHSIDDPPLVSTVELCPPKKSSSDKVVLEYKIPVRPAVSSMVDVEATKSYIEIENKVLDDGMVVKMDSEKHFTVLVTISIDETEPERDEKQVEPKEAELENVEDDDKPEEHLMNLKTDILEVVEENVADEEEYDNKEVETETVDEVEVDGSEVEDHALENEEEPIIVNEDLDDEEMYFPWLIEKPSDQPLTEVEEEYFKLLDQMKPTIIKRRMAVTNLKL</sequence>
<dbReference type="Proteomes" id="UP000094527">
    <property type="component" value="Unassembled WGS sequence"/>
</dbReference>